<keyword evidence="6 8" id="KW-1133">Transmembrane helix</keyword>
<name>A0A5K7Z3X9_9BACT</name>
<feature type="transmembrane region" description="Helical" evidence="8">
    <location>
        <begin position="193"/>
        <end position="213"/>
    </location>
</feature>
<evidence type="ECO:0000256" key="8">
    <source>
        <dbReference type="SAM" id="Phobius"/>
    </source>
</evidence>
<keyword evidence="10" id="KW-1185">Reference proteome</keyword>
<keyword evidence="5" id="KW-0862">Zinc</keyword>
<dbReference type="RefSeq" id="WP_155302313.1">
    <property type="nucleotide sequence ID" value="NZ_AP021875.1"/>
</dbReference>
<evidence type="ECO:0000313" key="9">
    <source>
        <dbReference type="EMBL" id="BBO73184.1"/>
    </source>
</evidence>
<dbReference type="Proteomes" id="UP000427769">
    <property type="component" value="Chromosome"/>
</dbReference>
<sequence length="242" mass="25675">MSQESILVVLSTAGPVIGSAIGVWRKPSEQYIHNMLYFAAGIMLSISFLDLIPESISLGSTMTCVAGVMIGSSIMAFLDRLFPHVHDCALCAEDECRLGRTANFLILAIFLHNFPEGMAIAVGATANIGDSVVIAIAIAIHNIPEGICTSAPHYYTYGNRLKSFVMSSLSALPIVFGYLLVKYFIGQISSNTMSIMVGATAGLMIYITADQLMPAARSVAGKQSLFAFIAGIVAVMLLGLVA</sequence>
<dbReference type="Pfam" id="PF02535">
    <property type="entry name" value="Zip"/>
    <property type="match status" value="1"/>
</dbReference>
<feature type="transmembrane region" description="Helical" evidence="8">
    <location>
        <begin position="36"/>
        <end position="52"/>
    </location>
</feature>
<evidence type="ECO:0000256" key="4">
    <source>
        <dbReference type="ARBA" id="ARBA00022692"/>
    </source>
</evidence>
<reference evidence="9 10" key="1">
    <citation type="submission" date="2019-11" db="EMBL/GenBank/DDBJ databases">
        <title>Comparative genomics of hydrocarbon-degrading Desulfosarcina strains.</title>
        <authorList>
            <person name="Watanabe M."/>
            <person name="Kojima H."/>
            <person name="Fukui M."/>
        </authorList>
    </citation>
    <scope>NUCLEOTIDE SEQUENCE [LARGE SCALE GENOMIC DNA]</scope>
    <source>
        <strain evidence="9 10">PP31</strain>
    </source>
</reference>
<keyword evidence="4 8" id="KW-0812">Transmembrane</keyword>
<keyword evidence="3" id="KW-1003">Cell membrane</keyword>
<comment type="similarity">
    <text evidence="2">Belongs to the ZIP transporter (TC 2.A.5) family.</text>
</comment>
<evidence type="ECO:0000256" key="2">
    <source>
        <dbReference type="ARBA" id="ARBA00006939"/>
    </source>
</evidence>
<dbReference type="EMBL" id="AP021875">
    <property type="protein sequence ID" value="BBO73184.1"/>
    <property type="molecule type" value="Genomic_DNA"/>
</dbReference>
<feature type="transmembrane region" description="Helical" evidence="8">
    <location>
        <begin position="225"/>
        <end position="241"/>
    </location>
</feature>
<comment type="subcellular location">
    <subcellularLocation>
        <location evidence="1">Cell membrane</location>
        <topology evidence="1">Multi-pass membrane protein</topology>
    </subcellularLocation>
</comment>
<dbReference type="PANTHER" id="PTHR11040">
    <property type="entry name" value="ZINC/IRON TRANSPORTER"/>
    <property type="match status" value="1"/>
</dbReference>
<protein>
    <submittedName>
        <fullName evidence="9">Zinc transporter ZupT</fullName>
    </submittedName>
</protein>
<evidence type="ECO:0000313" key="10">
    <source>
        <dbReference type="Proteomes" id="UP000427769"/>
    </source>
</evidence>
<evidence type="ECO:0000256" key="1">
    <source>
        <dbReference type="ARBA" id="ARBA00004651"/>
    </source>
</evidence>
<dbReference type="GO" id="GO:0005886">
    <property type="term" value="C:plasma membrane"/>
    <property type="evidence" value="ECO:0007669"/>
    <property type="project" value="UniProtKB-SubCell"/>
</dbReference>
<feature type="transmembrane region" description="Helical" evidence="8">
    <location>
        <begin position="161"/>
        <end position="181"/>
    </location>
</feature>
<evidence type="ECO:0000256" key="7">
    <source>
        <dbReference type="ARBA" id="ARBA00023136"/>
    </source>
</evidence>
<organism evidence="9 10">
    <name type="scientific">Desulfosarcina widdelii</name>
    <dbReference type="NCBI Taxonomy" id="947919"/>
    <lineage>
        <taxon>Bacteria</taxon>
        <taxon>Pseudomonadati</taxon>
        <taxon>Thermodesulfobacteriota</taxon>
        <taxon>Desulfobacteria</taxon>
        <taxon>Desulfobacterales</taxon>
        <taxon>Desulfosarcinaceae</taxon>
        <taxon>Desulfosarcina</taxon>
    </lineage>
</organism>
<dbReference type="GO" id="GO:0005385">
    <property type="term" value="F:zinc ion transmembrane transporter activity"/>
    <property type="evidence" value="ECO:0007669"/>
    <property type="project" value="TreeGrafter"/>
</dbReference>
<accession>A0A5K7Z3X9</accession>
<feature type="transmembrane region" description="Helical" evidence="8">
    <location>
        <begin position="58"/>
        <end position="78"/>
    </location>
</feature>
<gene>
    <name evidence="9" type="primary">zupT_1</name>
    <name evidence="9" type="ORF">DSCW_06010</name>
</gene>
<dbReference type="PANTHER" id="PTHR11040:SF211">
    <property type="entry name" value="ZINC TRANSPORTER ZIP11"/>
    <property type="match status" value="1"/>
</dbReference>
<evidence type="ECO:0000256" key="3">
    <source>
        <dbReference type="ARBA" id="ARBA00022475"/>
    </source>
</evidence>
<dbReference type="AlphaFoldDB" id="A0A5K7Z3X9"/>
<evidence type="ECO:0000256" key="5">
    <source>
        <dbReference type="ARBA" id="ARBA00022833"/>
    </source>
</evidence>
<dbReference type="KEGG" id="dwd:DSCW_06010"/>
<feature type="transmembrane region" description="Helical" evidence="8">
    <location>
        <begin position="6"/>
        <end position="24"/>
    </location>
</feature>
<evidence type="ECO:0000256" key="6">
    <source>
        <dbReference type="ARBA" id="ARBA00022989"/>
    </source>
</evidence>
<dbReference type="InterPro" id="IPR003689">
    <property type="entry name" value="ZIP"/>
</dbReference>
<keyword evidence="7 8" id="KW-0472">Membrane</keyword>
<proteinExistence type="inferred from homology"/>
<dbReference type="OrthoDB" id="9787346at2"/>